<dbReference type="SMART" id="SM01017">
    <property type="entry name" value="Arrestin_C"/>
    <property type="match status" value="1"/>
</dbReference>
<evidence type="ECO:0000313" key="2">
    <source>
        <dbReference type="EMBL" id="CAG4975456.1"/>
    </source>
</evidence>
<sequence length="196" mass="22470">MVWENCNVTLNCGDGGILYTGDIVTGSVILEFKKEQKIKYVEFQVIVKLMVPMIFEMSKAFTSSGTFLMYFKTYRGYASKQKMQFEINILNEKKVKISKIVVTLIQKLEYSVSTGYANAEKKICKTERRDLSNNIKESFQIYMDVPQTSPSSINVETPMINISYVLRVEVIFKYHLTLLKDIPVTIATVPVLHYSS</sequence>
<comment type="caution">
    <text evidence="2">The sequence shown here is derived from an EMBL/GenBank/DDBJ whole genome shotgun (WGS) entry which is preliminary data.</text>
</comment>
<dbReference type="OrthoDB" id="2333384at2759"/>
<dbReference type="Pfam" id="PF02752">
    <property type="entry name" value="Arrestin_C"/>
    <property type="match status" value="1"/>
</dbReference>
<proteinExistence type="predicted"/>
<dbReference type="EMBL" id="CAJQZP010000647">
    <property type="protein sequence ID" value="CAG4975456.1"/>
    <property type="molecule type" value="Genomic_DNA"/>
</dbReference>
<evidence type="ECO:0000259" key="1">
    <source>
        <dbReference type="SMART" id="SM01017"/>
    </source>
</evidence>
<gene>
    <name evidence="2" type="ORF">PAPOLLO_LOCUS9114</name>
</gene>
<dbReference type="AlphaFoldDB" id="A0A8S3WQB4"/>
<name>A0A8S3WQB4_PARAO</name>
<dbReference type="Proteomes" id="UP000691718">
    <property type="component" value="Unassembled WGS sequence"/>
</dbReference>
<reference evidence="2" key="1">
    <citation type="submission" date="2021-04" db="EMBL/GenBank/DDBJ databases">
        <authorList>
            <person name="Tunstrom K."/>
        </authorList>
    </citation>
    <scope>NUCLEOTIDE SEQUENCE</scope>
</reference>
<dbReference type="InterPro" id="IPR011022">
    <property type="entry name" value="Arrestin_C-like"/>
</dbReference>
<organism evidence="2 3">
    <name type="scientific">Parnassius apollo</name>
    <name type="common">Apollo butterfly</name>
    <name type="synonym">Papilio apollo</name>
    <dbReference type="NCBI Taxonomy" id="110799"/>
    <lineage>
        <taxon>Eukaryota</taxon>
        <taxon>Metazoa</taxon>
        <taxon>Ecdysozoa</taxon>
        <taxon>Arthropoda</taxon>
        <taxon>Hexapoda</taxon>
        <taxon>Insecta</taxon>
        <taxon>Pterygota</taxon>
        <taxon>Neoptera</taxon>
        <taxon>Endopterygota</taxon>
        <taxon>Lepidoptera</taxon>
        <taxon>Glossata</taxon>
        <taxon>Ditrysia</taxon>
        <taxon>Papilionoidea</taxon>
        <taxon>Papilionidae</taxon>
        <taxon>Parnassiinae</taxon>
        <taxon>Parnassini</taxon>
        <taxon>Parnassius</taxon>
        <taxon>Parnassius</taxon>
    </lineage>
</organism>
<accession>A0A8S3WQB4</accession>
<protein>
    <submittedName>
        <fullName evidence="2">(apollo) hypothetical protein</fullName>
    </submittedName>
</protein>
<evidence type="ECO:0000313" key="3">
    <source>
        <dbReference type="Proteomes" id="UP000691718"/>
    </source>
</evidence>
<keyword evidence="3" id="KW-1185">Reference proteome</keyword>
<feature type="domain" description="Arrestin C-terminal-like" evidence="1">
    <location>
        <begin position="63"/>
        <end position="191"/>
    </location>
</feature>